<keyword evidence="5" id="KW-1185">Reference proteome</keyword>
<dbReference type="InterPro" id="IPR001119">
    <property type="entry name" value="SLH_dom"/>
</dbReference>
<keyword evidence="2" id="KW-0732">Signal</keyword>
<feature type="signal peptide" evidence="2">
    <location>
        <begin position="1"/>
        <end position="32"/>
    </location>
</feature>
<reference evidence="4 5" key="1">
    <citation type="submission" date="2019-06" db="EMBL/GenBank/DDBJ databases">
        <title>Saccharibacillus brassicae sp. nov., an endophytic bacterium isolated from Chinese cabbage seeds (Brassica pekinensis).</title>
        <authorList>
            <person name="Jiang L."/>
            <person name="Lee J."/>
            <person name="Kim S.W."/>
        </authorList>
    </citation>
    <scope>NUCLEOTIDE SEQUENCE [LARGE SCALE GENOMIC DNA]</scope>
    <source>
        <strain evidence="5">KCTC 43072 / ATSA2</strain>
    </source>
</reference>
<dbReference type="Proteomes" id="UP000316968">
    <property type="component" value="Chromosome"/>
</dbReference>
<proteinExistence type="predicted"/>
<dbReference type="RefSeq" id="WP_141446085.1">
    <property type="nucleotide sequence ID" value="NZ_CP041217.1"/>
</dbReference>
<dbReference type="KEGG" id="saca:FFV09_01740"/>
<dbReference type="AlphaFoldDB" id="A0A4Y6UTJ7"/>
<evidence type="ECO:0000313" key="4">
    <source>
        <dbReference type="EMBL" id="QDH19696.1"/>
    </source>
</evidence>
<feature type="region of interest" description="Disordered" evidence="1">
    <location>
        <begin position="804"/>
        <end position="832"/>
    </location>
</feature>
<dbReference type="Pfam" id="PF00395">
    <property type="entry name" value="SLH"/>
    <property type="match status" value="3"/>
</dbReference>
<gene>
    <name evidence="4" type="ORF">FFV09_01740</name>
</gene>
<evidence type="ECO:0000259" key="3">
    <source>
        <dbReference type="PROSITE" id="PS51272"/>
    </source>
</evidence>
<protein>
    <recommendedName>
        <fullName evidence="3">SLH domain-containing protein</fullName>
    </recommendedName>
</protein>
<feature type="domain" description="SLH" evidence="3">
    <location>
        <begin position="116"/>
        <end position="178"/>
    </location>
</feature>
<evidence type="ECO:0000256" key="1">
    <source>
        <dbReference type="SAM" id="MobiDB-lite"/>
    </source>
</evidence>
<name>A0A4Y6UTJ7_SACBS</name>
<dbReference type="EMBL" id="CP041217">
    <property type="protein sequence ID" value="QDH19696.1"/>
    <property type="molecule type" value="Genomic_DNA"/>
</dbReference>
<accession>A0A4Y6UTJ7</accession>
<dbReference type="PROSITE" id="PS51272">
    <property type="entry name" value="SLH"/>
    <property type="match status" value="1"/>
</dbReference>
<dbReference type="OrthoDB" id="57539at2"/>
<sequence>MTTVSTKFFSAKGATVTALAAAVLAFPFSAQASTPSDFSAQAPAVQAPNAQVPTTKSAAAPEALTLPGTDVQRAQARGILTGDAQGSLAVNRGLTRAEFAVLVARSFGLDTTSKPSASSFKDLKTSSWASSAAEALLAKGWMTGSGSAFLPDAPVTQEQMAVVLAKALDLSATPVRIPGLGLAESDLAAASSWAAPALRESAAAGLLGVYAQGVKPGQQVLRGEAASAVLAASNLQPQTIEAVQNGIVKLGGVAYAAAPELSGLFSAANAPALAGASAKLTIANGIVTQVRGLELNAAGRAADAGKPEFSGNLTLDGAGVKVHGAVTVNGDYFTLNKLEIGGDFTIGTQVKHDFSSTGLIVTGVTNIRGGDDNTVVFQSARLGQVVLDKTNVRMAALEGTKMAEINVRQNASIDGDESVTIPSIKIEKTASAVNLNATVDIFAVHENAMLSMGPRASIRDILIPQLAKLSDFVKDWSRVSDKFRLINGFEAFVPAALPSAPQPSAGRTTPAVTPPVVTPPVTPPVITPPVVTPVDPKASLKAAAADAGLALKEASVGEQVGADYPKLNHDALSLLLAQAQTALESDTLTQTQLNQAADKLANETKTLRASKNYTGLTRKLAIARAASSTLEIGTQPRQVSQAVYESFYEGLSGLENQNPDPFVIEGDKEQQLTQSLVKLQQVLEGNRFAWRFEELSAAIQAAEKALKDHSDGTGGIGLIVAIEEAKKYAAVQLPALQQKVDELSRNLVTLTETYLKSSPPPTLPPVILPPMLPNIPGFPFPGFPFPGTIPGTFPLPGTILPPVTQSALPSANPEQLTYNPETDTLESAKSAE</sequence>
<feature type="chain" id="PRO_5021207897" description="SLH domain-containing protein" evidence="2">
    <location>
        <begin position="33"/>
        <end position="832"/>
    </location>
</feature>
<evidence type="ECO:0000313" key="5">
    <source>
        <dbReference type="Proteomes" id="UP000316968"/>
    </source>
</evidence>
<evidence type="ECO:0000256" key="2">
    <source>
        <dbReference type="SAM" id="SignalP"/>
    </source>
</evidence>
<organism evidence="4 5">
    <name type="scientific">Saccharibacillus brassicae</name>
    <dbReference type="NCBI Taxonomy" id="2583377"/>
    <lineage>
        <taxon>Bacteria</taxon>
        <taxon>Bacillati</taxon>
        <taxon>Bacillota</taxon>
        <taxon>Bacilli</taxon>
        <taxon>Bacillales</taxon>
        <taxon>Paenibacillaceae</taxon>
        <taxon>Saccharibacillus</taxon>
    </lineage>
</organism>